<dbReference type="Pfam" id="PF04239">
    <property type="entry name" value="DUF421"/>
    <property type="match status" value="1"/>
</dbReference>
<organism evidence="9 10">
    <name type="scientific">Emergencia timonensis</name>
    <dbReference type="NCBI Taxonomy" id="1776384"/>
    <lineage>
        <taxon>Bacteria</taxon>
        <taxon>Bacillati</taxon>
        <taxon>Bacillota</taxon>
        <taxon>Clostridia</taxon>
        <taxon>Peptostreptococcales</taxon>
        <taxon>Anaerovoracaceae</taxon>
        <taxon>Emergencia</taxon>
    </lineage>
</organism>
<feature type="transmembrane region" description="Helical" evidence="7">
    <location>
        <begin position="6"/>
        <end position="35"/>
    </location>
</feature>
<evidence type="ECO:0000256" key="6">
    <source>
        <dbReference type="ARBA" id="ARBA00023136"/>
    </source>
</evidence>
<evidence type="ECO:0000259" key="8">
    <source>
        <dbReference type="Pfam" id="PF04239"/>
    </source>
</evidence>
<sequence length="236" mass="26599">MPSECTIVLLIIWRCILLIVCIRTFILYVVVLFALRVMGKSELSKMSTFQMVVLFMIAELASIPIDSPSSSLINGAVAIFTLLFLQVLLSYVSIKNEKFKNFINGRPSIIIDKGMLNVKEMERLRITINDLFEQLRIGNCPSITDVEYAVMESNGQLSIIAKTDQEKLPLVVVSDGAIYEENLAKAGIDYDTLMCMIEAKGITALNEVFVAFYDGNSMFHVYPNPEPRQKFSREAY</sequence>
<dbReference type="PANTHER" id="PTHR34582:SF6">
    <property type="entry name" value="UPF0702 TRANSMEMBRANE PROTEIN YCAP"/>
    <property type="match status" value="1"/>
</dbReference>
<dbReference type="PANTHER" id="PTHR34582">
    <property type="entry name" value="UPF0702 TRANSMEMBRANE PROTEIN YCAP"/>
    <property type="match status" value="1"/>
</dbReference>
<feature type="transmembrane region" description="Helical" evidence="7">
    <location>
        <begin position="47"/>
        <end position="65"/>
    </location>
</feature>
<comment type="caution">
    <text evidence="9">The sequence shown here is derived from an EMBL/GenBank/DDBJ whole genome shotgun (WGS) entry which is preliminary data.</text>
</comment>
<comment type="similarity">
    <text evidence="2">Belongs to the UPF0702 family.</text>
</comment>
<evidence type="ECO:0000256" key="3">
    <source>
        <dbReference type="ARBA" id="ARBA00022475"/>
    </source>
</evidence>
<proteinExistence type="inferred from homology"/>
<evidence type="ECO:0000256" key="7">
    <source>
        <dbReference type="SAM" id="Phobius"/>
    </source>
</evidence>
<keyword evidence="10" id="KW-1185">Reference proteome</keyword>
<keyword evidence="6 7" id="KW-0472">Membrane</keyword>
<dbReference type="GO" id="GO:0005886">
    <property type="term" value="C:plasma membrane"/>
    <property type="evidence" value="ECO:0007669"/>
    <property type="project" value="UniProtKB-SubCell"/>
</dbReference>
<dbReference type="EMBL" id="QRMS01000001">
    <property type="protein sequence ID" value="RHJ90073.1"/>
    <property type="molecule type" value="Genomic_DNA"/>
</dbReference>
<accession>A0A415E8E6</accession>
<evidence type="ECO:0000313" key="9">
    <source>
        <dbReference type="EMBL" id="RHJ90073.1"/>
    </source>
</evidence>
<keyword evidence="5 7" id="KW-1133">Transmembrane helix</keyword>
<gene>
    <name evidence="9" type="ORF">DW099_05875</name>
</gene>
<feature type="domain" description="YetF C-terminal" evidence="8">
    <location>
        <begin position="95"/>
        <end position="213"/>
    </location>
</feature>
<name>A0A415E8E6_9FIRM</name>
<reference evidence="9 10" key="1">
    <citation type="submission" date="2018-08" db="EMBL/GenBank/DDBJ databases">
        <title>A genome reference for cultivated species of the human gut microbiota.</title>
        <authorList>
            <person name="Zou Y."/>
            <person name="Xue W."/>
            <person name="Luo G."/>
        </authorList>
    </citation>
    <scope>NUCLEOTIDE SEQUENCE [LARGE SCALE GENOMIC DNA]</scope>
    <source>
        <strain evidence="9 10">AM07-24</strain>
    </source>
</reference>
<evidence type="ECO:0000256" key="1">
    <source>
        <dbReference type="ARBA" id="ARBA00004651"/>
    </source>
</evidence>
<keyword evidence="3" id="KW-1003">Cell membrane</keyword>
<dbReference type="OrthoDB" id="1682423at2"/>
<evidence type="ECO:0000256" key="5">
    <source>
        <dbReference type="ARBA" id="ARBA00022989"/>
    </source>
</evidence>
<keyword evidence="4 7" id="KW-0812">Transmembrane</keyword>
<dbReference type="Gene3D" id="3.30.240.20">
    <property type="entry name" value="bsu07140 like domains"/>
    <property type="match status" value="2"/>
</dbReference>
<dbReference type="AlphaFoldDB" id="A0A415E8E6"/>
<evidence type="ECO:0000256" key="4">
    <source>
        <dbReference type="ARBA" id="ARBA00022692"/>
    </source>
</evidence>
<evidence type="ECO:0000256" key="2">
    <source>
        <dbReference type="ARBA" id="ARBA00006448"/>
    </source>
</evidence>
<dbReference type="STRING" id="1776384.GCA_900086585_03472"/>
<protein>
    <submittedName>
        <fullName evidence="9">DUF421 domain-containing protein</fullName>
    </submittedName>
</protein>
<dbReference type="InterPro" id="IPR007353">
    <property type="entry name" value="DUF421"/>
</dbReference>
<feature type="transmembrane region" description="Helical" evidence="7">
    <location>
        <begin position="71"/>
        <end position="92"/>
    </location>
</feature>
<evidence type="ECO:0000313" key="10">
    <source>
        <dbReference type="Proteomes" id="UP000284841"/>
    </source>
</evidence>
<comment type="subcellular location">
    <subcellularLocation>
        <location evidence="1">Cell membrane</location>
        <topology evidence="1">Multi-pass membrane protein</topology>
    </subcellularLocation>
</comment>
<dbReference type="InterPro" id="IPR023090">
    <property type="entry name" value="UPF0702_alpha/beta_dom_sf"/>
</dbReference>
<dbReference type="Proteomes" id="UP000284841">
    <property type="component" value="Unassembled WGS sequence"/>
</dbReference>